<organism evidence="9 10">
    <name type="scientific">Gellertiella hungarica</name>
    <dbReference type="NCBI Taxonomy" id="1572859"/>
    <lineage>
        <taxon>Bacteria</taxon>
        <taxon>Pseudomonadati</taxon>
        <taxon>Pseudomonadota</taxon>
        <taxon>Alphaproteobacteria</taxon>
        <taxon>Hyphomicrobiales</taxon>
        <taxon>Rhizobiaceae</taxon>
        <taxon>Gellertiella</taxon>
    </lineage>
</organism>
<name>A0A7W6NL59_9HYPH</name>
<dbReference type="PANTHER" id="PTHR41523">
    <property type="entry name" value="TWO-COMPONENT SYSTEM SENSOR PROTEIN"/>
    <property type="match status" value="1"/>
</dbReference>
<proteinExistence type="predicted"/>
<dbReference type="Pfam" id="PF07536">
    <property type="entry name" value="HWE_HK"/>
    <property type="match status" value="1"/>
</dbReference>
<keyword evidence="6 9" id="KW-0418">Kinase</keyword>
<dbReference type="GO" id="GO:0005524">
    <property type="term" value="F:ATP binding"/>
    <property type="evidence" value="ECO:0007669"/>
    <property type="project" value="UniProtKB-KW"/>
</dbReference>
<dbReference type="Gene3D" id="3.30.565.10">
    <property type="entry name" value="Histidine kinase-like ATPase, C-terminal domain"/>
    <property type="match status" value="1"/>
</dbReference>
<dbReference type="EMBL" id="JACIEZ010000008">
    <property type="protein sequence ID" value="MBB4066200.1"/>
    <property type="molecule type" value="Genomic_DNA"/>
</dbReference>
<evidence type="ECO:0000256" key="7">
    <source>
        <dbReference type="ARBA" id="ARBA00022840"/>
    </source>
</evidence>
<evidence type="ECO:0000313" key="9">
    <source>
        <dbReference type="EMBL" id="MBB4066200.1"/>
    </source>
</evidence>
<evidence type="ECO:0000313" key="10">
    <source>
        <dbReference type="Proteomes" id="UP000528286"/>
    </source>
</evidence>
<dbReference type="Pfam" id="PF08448">
    <property type="entry name" value="PAS_4"/>
    <property type="match status" value="1"/>
</dbReference>
<keyword evidence="4" id="KW-0808">Transferase</keyword>
<dbReference type="SUPFAM" id="SSF55785">
    <property type="entry name" value="PYP-like sensor domain (PAS domain)"/>
    <property type="match status" value="1"/>
</dbReference>
<dbReference type="Gene3D" id="3.30.450.20">
    <property type="entry name" value="PAS domain"/>
    <property type="match status" value="1"/>
</dbReference>
<dbReference type="PANTHER" id="PTHR41523:SF8">
    <property type="entry name" value="ETHYLENE RESPONSE SENSOR PROTEIN"/>
    <property type="match status" value="1"/>
</dbReference>
<dbReference type="SMART" id="SM00911">
    <property type="entry name" value="HWE_HK"/>
    <property type="match status" value="1"/>
</dbReference>
<dbReference type="AlphaFoldDB" id="A0A7W6NL59"/>
<comment type="caution">
    <text evidence="9">The sequence shown here is derived from an EMBL/GenBank/DDBJ whole genome shotgun (WGS) entry which is preliminary data.</text>
</comment>
<dbReference type="RefSeq" id="WP_183367493.1">
    <property type="nucleotide sequence ID" value="NZ_JACIEZ010000008.1"/>
</dbReference>
<keyword evidence="10" id="KW-1185">Reference proteome</keyword>
<evidence type="ECO:0000256" key="3">
    <source>
        <dbReference type="ARBA" id="ARBA00022553"/>
    </source>
</evidence>
<dbReference type="EC" id="2.7.13.3" evidence="2"/>
<dbReference type="GO" id="GO:0004673">
    <property type="term" value="F:protein histidine kinase activity"/>
    <property type="evidence" value="ECO:0007669"/>
    <property type="project" value="UniProtKB-EC"/>
</dbReference>
<keyword evidence="3" id="KW-0597">Phosphoprotein</keyword>
<keyword evidence="5" id="KW-0547">Nucleotide-binding</keyword>
<feature type="domain" description="Signal transduction histidine kinase HWE region" evidence="8">
    <location>
        <begin position="157"/>
        <end position="239"/>
    </location>
</feature>
<reference evidence="9 10" key="1">
    <citation type="submission" date="2020-08" db="EMBL/GenBank/DDBJ databases">
        <title>Genomic Encyclopedia of Type Strains, Phase IV (KMG-IV): sequencing the most valuable type-strain genomes for metagenomic binning, comparative biology and taxonomic classification.</title>
        <authorList>
            <person name="Goeker M."/>
        </authorList>
    </citation>
    <scope>NUCLEOTIDE SEQUENCE [LARGE SCALE GENOMIC DNA]</scope>
    <source>
        <strain evidence="9 10">DSM 29853</strain>
    </source>
</reference>
<dbReference type="InterPro" id="IPR011102">
    <property type="entry name" value="Sig_transdc_His_kinase_HWE"/>
</dbReference>
<gene>
    <name evidence="9" type="ORF">GGR23_003415</name>
</gene>
<dbReference type="InterPro" id="IPR036890">
    <property type="entry name" value="HATPase_C_sf"/>
</dbReference>
<dbReference type="Proteomes" id="UP000528286">
    <property type="component" value="Unassembled WGS sequence"/>
</dbReference>
<evidence type="ECO:0000259" key="8">
    <source>
        <dbReference type="SMART" id="SM00911"/>
    </source>
</evidence>
<evidence type="ECO:0000256" key="1">
    <source>
        <dbReference type="ARBA" id="ARBA00000085"/>
    </source>
</evidence>
<keyword evidence="7" id="KW-0067">ATP-binding</keyword>
<sequence>MEKKHARVRYRLDLNQSKWHRERADALPELPEAEAHRSLLAAQDAAVAAVSAQGDLLYANPALLRLLQSDPSRSDLERNPRTVPEGAETLFRSLAPKALQAGRCESELRLPLAGVQRVLRVVAVPFEAGDRPAVAMTFYDISRQLLMEQQAEQLMREVEHRVKNTLALVLSISNRTASSAETVEGFRTAFSGRMRALAETHNTLAERSWSSILLADIIKAELRPFPPDVSKRVHLKAQEIALLPRAAIALGLIIHELAANAVRFGALSAPEGRVDVELLCEAGRAYAELKWLESGGPPVSTPGNSGFGQTVITRSLQYSPAGGADLDFLPEGIRCRIRIPMEDLA</sequence>
<comment type="catalytic activity">
    <reaction evidence="1">
        <text>ATP + protein L-histidine = ADP + protein N-phospho-L-histidine.</text>
        <dbReference type="EC" id="2.7.13.3"/>
    </reaction>
</comment>
<evidence type="ECO:0000256" key="4">
    <source>
        <dbReference type="ARBA" id="ARBA00022679"/>
    </source>
</evidence>
<dbReference type="InterPro" id="IPR013656">
    <property type="entry name" value="PAS_4"/>
</dbReference>
<protein>
    <recommendedName>
        <fullName evidence="2">histidine kinase</fullName>
        <ecNumber evidence="2">2.7.13.3</ecNumber>
    </recommendedName>
</protein>
<dbReference type="InterPro" id="IPR035965">
    <property type="entry name" value="PAS-like_dom_sf"/>
</dbReference>
<evidence type="ECO:0000256" key="2">
    <source>
        <dbReference type="ARBA" id="ARBA00012438"/>
    </source>
</evidence>
<evidence type="ECO:0000256" key="6">
    <source>
        <dbReference type="ARBA" id="ARBA00022777"/>
    </source>
</evidence>
<evidence type="ECO:0000256" key="5">
    <source>
        <dbReference type="ARBA" id="ARBA00022741"/>
    </source>
</evidence>
<accession>A0A7W6NL59</accession>